<dbReference type="Proteomes" id="UP001519287">
    <property type="component" value="Unassembled WGS sequence"/>
</dbReference>
<protein>
    <recommendedName>
        <fullName evidence="3">Response regulatory domain-containing protein</fullName>
    </recommendedName>
</protein>
<accession>A0ABS4ISN0</accession>
<gene>
    <name evidence="1" type="ORF">J2Z66_002195</name>
</gene>
<proteinExistence type="predicted"/>
<sequence>MIQAYFSHNLEGGLDNMYKLLVVDDEPSVRYGLRNYILNSLSF</sequence>
<evidence type="ECO:0008006" key="3">
    <source>
        <dbReference type="Google" id="ProtNLM"/>
    </source>
</evidence>
<organism evidence="1 2">
    <name type="scientific">Paenibacillus eucommiae</name>
    <dbReference type="NCBI Taxonomy" id="1355755"/>
    <lineage>
        <taxon>Bacteria</taxon>
        <taxon>Bacillati</taxon>
        <taxon>Bacillota</taxon>
        <taxon>Bacilli</taxon>
        <taxon>Bacillales</taxon>
        <taxon>Paenibacillaceae</taxon>
        <taxon>Paenibacillus</taxon>
    </lineage>
</organism>
<reference evidence="1 2" key="1">
    <citation type="submission" date="2021-03" db="EMBL/GenBank/DDBJ databases">
        <title>Genomic Encyclopedia of Type Strains, Phase IV (KMG-IV): sequencing the most valuable type-strain genomes for metagenomic binning, comparative biology and taxonomic classification.</title>
        <authorList>
            <person name="Goeker M."/>
        </authorList>
    </citation>
    <scope>NUCLEOTIDE SEQUENCE [LARGE SCALE GENOMIC DNA]</scope>
    <source>
        <strain evidence="1 2">DSM 26048</strain>
    </source>
</reference>
<keyword evidence="2" id="KW-1185">Reference proteome</keyword>
<evidence type="ECO:0000313" key="2">
    <source>
        <dbReference type="Proteomes" id="UP001519287"/>
    </source>
</evidence>
<comment type="caution">
    <text evidence="1">The sequence shown here is derived from an EMBL/GenBank/DDBJ whole genome shotgun (WGS) entry which is preliminary data.</text>
</comment>
<evidence type="ECO:0000313" key="1">
    <source>
        <dbReference type="EMBL" id="MBP1990589.1"/>
    </source>
</evidence>
<dbReference type="EMBL" id="JAGGLB010000005">
    <property type="protein sequence ID" value="MBP1990589.1"/>
    <property type="molecule type" value="Genomic_DNA"/>
</dbReference>
<name>A0ABS4ISN0_9BACL</name>